<evidence type="ECO:0000313" key="2">
    <source>
        <dbReference type="EMBL" id="KAF0513387.1"/>
    </source>
</evidence>
<evidence type="ECO:0000313" key="3">
    <source>
        <dbReference type="Proteomes" id="UP000439903"/>
    </source>
</evidence>
<dbReference type="OrthoDB" id="2478186at2759"/>
<accession>A0A8H4ELX7</accession>
<organism evidence="2 3">
    <name type="scientific">Gigaspora margarita</name>
    <dbReference type="NCBI Taxonomy" id="4874"/>
    <lineage>
        <taxon>Eukaryota</taxon>
        <taxon>Fungi</taxon>
        <taxon>Fungi incertae sedis</taxon>
        <taxon>Mucoromycota</taxon>
        <taxon>Glomeromycotina</taxon>
        <taxon>Glomeromycetes</taxon>
        <taxon>Diversisporales</taxon>
        <taxon>Gigasporaceae</taxon>
        <taxon>Gigaspora</taxon>
    </lineage>
</organism>
<feature type="region of interest" description="Disordered" evidence="1">
    <location>
        <begin position="429"/>
        <end position="458"/>
    </location>
</feature>
<reference evidence="2 3" key="1">
    <citation type="journal article" date="2019" name="Environ. Microbiol.">
        <title>At the nexus of three kingdoms: the genome of the mycorrhizal fungus Gigaspora margarita provides insights into plant, endobacterial and fungal interactions.</title>
        <authorList>
            <person name="Venice F."/>
            <person name="Ghignone S."/>
            <person name="Salvioli di Fossalunga A."/>
            <person name="Amselem J."/>
            <person name="Novero M."/>
            <person name="Xianan X."/>
            <person name="Sedzielewska Toro K."/>
            <person name="Morin E."/>
            <person name="Lipzen A."/>
            <person name="Grigoriev I.V."/>
            <person name="Henrissat B."/>
            <person name="Martin F.M."/>
            <person name="Bonfante P."/>
        </authorList>
    </citation>
    <scope>NUCLEOTIDE SEQUENCE [LARGE SCALE GENOMIC DNA]</scope>
    <source>
        <strain evidence="2 3">BEG34</strain>
    </source>
</reference>
<sequence length="458" mass="52908">MDNNGLYSYHCYFRANEAKNWNFGGFVSYIKSQGEPEDEHVNLWLSSLESISEDKQLPYFCRRRAKSLLNDSKKRSKINKSTRQVHETPAPSTSLISIIISPRIQNSNNIFIQNIWDRLNKKLKNNSKYRSILDHILDLDLLEEANLISMEEFNMLKSHFPSMNLYVEPVILNDINDVFDVFKNREAYDAAEIYQIIEEKQVSKKLEIKTLKDQQTTYIFKTLQQFLRKFRQGDFFARKMSELKFIAEILSQVMDILTSIDGTHTNWDLASAASKFSKCQNSKTNSGGNRPDFVVQTYAGYELFALEVAGGPTQNDQTKMENDSTKIGRQMQNGLNYIFMREANMGRPMPANLQIFGASTRKFEIQFKKMTRVGNYVLMKNVFVAEIPTNIVEYPKLKDLIGKLITISNLVDSSLKILQRNSEAITTSPRSYIPIPCQRSPQNNKSKITNNNRKNERQ</sequence>
<gene>
    <name evidence="2" type="ORF">F8M41_017801</name>
</gene>
<dbReference type="AlphaFoldDB" id="A0A8H4ELX7"/>
<evidence type="ECO:0000256" key="1">
    <source>
        <dbReference type="SAM" id="MobiDB-lite"/>
    </source>
</evidence>
<dbReference type="EMBL" id="WTPW01000416">
    <property type="protein sequence ID" value="KAF0513387.1"/>
    <property type="molecule type" value="Genomic_DNA"/>
</dbReference>
<protein>
    <submittedName>
        <fullName evidence="2">Uncharacterized protein</fullName>
    </submittedName>
</protein>
<feature type="compositionally biased region" description="Polar residues" evidence="1">
    <location>
        <begin position="439"/>
        <end position="452"/>
    </location>
</feature>
<name>A0A8H4ELX7_GIGMA</name>
<comment type="caution">
    <text evidence="2">The sequence shown here is derived from an EMBL/GenBank/DDBJ whole genome shotgun (WGS) entry which is preliminary data.</text>
</comment>
<dbReference type="Proteomes" id="UP000439903">
    <property type="component" value="Unassembled WGS sequence"/>
</dbReference>
<keyword evidence="3" id="KW-1185">Reference proteome</keyword>
<proteinExistence type="predicted"/>